<dbReference type="KEGG" id="brs:S23_34970"/>
<reference evidence="2 3" key="1">
    <citation type="journal article" date="2012" name="Microbes Environ.">
        <title>Complete genome sequence of Bradyrhizobium sp. S23321: insights into symbiosis evolution in soil oligotrophs.</title>
        <authorList>
            <person name="Okubo T."/>
            <person name="Tsukui T."/>
            <person name="Maita H."/>
            <person name="Okamoto S."/>
            <person name="Oshima K."/>
            <person name="Fujisawa T."/>
            <person name="Saito A."/>
            <person name="Futamata H."/>
            <person name="Hattori R."/>
            <person name="Shimomura Y."/>
            <person name="Haruta S."/>
            <person name="Morimoto S."/>
            <person name="Wang Y."/>
            <person name="Sakai Y."/>
            <person name="Hattori M."/>
            <person name="Aizawa S."/>
            <person name="Nagashima K.V.P."/>
            <person name="Masuda S."/>
            <person name="Hattori T."/>
            <person name="Yamashita A."/>
            <person name="Bao Z."/>
            <person name="Hayatsu M."/>
            <person name="Kajiya-Kanegae H."/>
            <person name="Yoshinaga I."/>
            <person name="Sakamoto K."/>
            <person name="Toyota K."/>
            <person name="Nakao M."/>
            <person name="Kohara M."/>
            <person name="Anda M."/>
            <person name="Niwa R."/>
            <person name="Jung-Hwan P."/>
            <person name="Sameshima-Saito R."/>
            <person name="Tokuda S."/>
            <person name="Yamamoto S."/>
            <person name="Yamamoto S."/>
            <person name="Yokoyama T."/>
            <person name="Akutsu T."/>
            <person name="Nakamura Y."/>
            <person name="Nakahira-Yanaka Y."/>
            <person name="Takada Hoshino Y."/>
            <person name="Hirakawa H."/>
            <person name="Mitsui H."/>
            <person name="Terasawa K."/>
            <person name="Itakura M."/>
            <person name="Sato S."/>
            <person name="Ikeda-Ohtsubo W."/>
            <person name="Sakakura N."/>
            <person name="Kaminuma E."/>
            <person name="Minamisawa K."/>
        </authorList>
    </citation>
    <scope>NUCLEOTIDE SEQUENCE [LARGE SCALE GENOMIC DNA]</scope>
    <source>
        <strain evidence="2 3">S23321</strain>
    </source>
</reference>
<dbReference type="AlphaFoldDB" id="A0AAI8MEZ1"/>
<dbReference type="EMBL" id="AP012279">
    <property type="protein sequence ID" value="BAL76698.1"/>
    <property type="molecule type" value="Genomic_DNA"/>
</dbReference>
<proteinExistence type="predicted"/>
<name>A0AAI8MEZ1_9BRAD</name>
<dbReference type="Proteomes" id="UP000007886">
    <property type="component" value="Chromosome"/>
</dbReference>
<feature type="region of interest" description="Disordered" evidence="1">
    <location>
        <begin position="117"/>
        <end position="140"/>
    </location>
</feature>
<evidence type="ECO:0000313" key="3">
    <source>
        <dbReference type="Proteomes" id="UP000007886"/>
    </source>
</evidence>
<keyword evidence="3" id="KW-1185">Reference proteome</keyword>
<sequence>MVYRASELATDQLMFFDDVEKAADWLGSIDLIHSNGAIQYVDDPIGTVKALCAAARAAKMVWYRVPISDGAAKAEVQTSLLSDNGPGQMPTAKDKLVKYERHWISESAFVAAHEGYCSTEQGPDPRERGSQQFSFARIDS</sequence>
<accession>A0AAI8MEZ1</accession>
<evidence type="ECO:0000256" key="1">
    <source>
        <dbReference type="SAM" id="MobiDB-lite"/>
    </source>
</evidence>
<evidence type="ECO:0000313" key="2">
    <source>
        <dbReference type="EMBL" id="BAL76698.1"/>
    </source>
</evidence>
<organism evidence="2 3">
    <name type="scientific">Bradyrhizobium cosmicum</name>
    <dbReference type="NCBI Taxonomy" id="1404864"/>
    <lineage>
        <taxon>Bacteria</taxon>
        <taxon>Pseudomonadati</taxon>
        <taxon>Pseudomonadota</taxon>
        <taxon>Alphaproteobacteria</taxon>
        <taxon>Hyphomicrobiales</taxon>
        <taxon>Nitrobacteraceae</taxon>
        <taxon>Bradyrhizobium</taxon>
    </lineage>
</organism>
<gene>
    <name evidence="2" type="ORF">S23_34970</name>
</gene>
<protein>
    <submittedName>
        <fullName evidence="2">Uncharacterized protein</fullName>
    </submittedName>
</protein>